<dbReference type="EMBL" id="CAJVRL010000037">
    <property type="protein sequence ID" value="CAG8950292.1"/>
    <property type="molecule type" value="Genomic_DNA"/>
</dbReference>
<keyword evidence="4" id="KW-0732">Signal</keyword>
<comment type="caution">
    <text evidence="5">The sequence shown here is derived from an EMBL/GenBank/DDBJ whole genome shotgun (WGS) entry which is preliminary data.</text>
</comment>
<dbReference type="AlphaFoldDB" id="A0A9N9KRL4"/>
<keyword evidence="6" id="KW-1185">Reference proteome</keyword>
<dbReference type="InterPro" id="IPR036686">
    <property type="entry name" value="Class_II_Hydrophobin_sf"/>
</dbReference>
<dbReference type="Proteomes" id="UP000696280">
    <property type="component" value="Unassembled WGS sequence"/>
</dbReference>
<comment type="similarity">
    <text evidence="1">Belongs to the cerato-ulmin hydrophobin family.</text>
</comment>
<evidence type="ECO:0000313" key="6">
    <source>
        <dbReference type="Proteomes" id="UP000696280"/>
    </source>
</evidence>
<evidence type="ECO:0000256" key="3">
    <source>
        <dbReference type="SAM" id="MobiDB-lite"/>
    </source>
</evidence>
<accession>A0A9N9KRL4</accession>
<feature type="compositionally biased region" description="Low complexity" evidence="3">
    <location>
        <begin position="127"/>
        <end position="143"/>
    </location>
</feature>
<dbReference type="SUPFAM" id="SSF101751">
    <property type="entry name" value="Hydrophobin II, HfbII"/>
    <property type="match status" value="1"/>
</dbReference>
<dbReference type="GO" id="GO:0005576">
    <property type="term" value="C:extracellular region"/>
    <property type="evidence" value="ECO:0007669"/>
    <property type="project" value="InterPro"/>
</dbReference>
<dbReference type="OrthoDB" id="4500971at2759"/>
<feature type="chain" id="PRO_5040111414" description="Hydrophobin" evidence="4">
    <location>
        <begin position="20"/>
        <end position="242"/>
    </location>
</feature>
<dbReference type="InterPro" id="IPR010636">
    <property type="entry name" value="Class_II_hydrophobin"/>
</dbReference>
<gene>
    <name evidence="5" type="ORF">HYFRA_00006785</name>
</gene>
<dbReference type="Gene3D" id="3.20.120.10">
    <property type="entry name" value="Hydrophobin"/>
    <property type="match status" value="1"/>
</dbReference>
<evidence type="ECO:0000256" key="2">
    <source>
        <dbReference type="ARBA" id="ARBA00023157"/>
    </source>
</evidence>
<feature type="compositionally biased region" description="Gly residues" evidence="3">
    <location>
        <begin position="106"/>
        <end position="119"/>
    </location>
</feature>
<sequence length="242" mass="23485">MHFSTISFAFLAVVATASAEANFPGGYNHGGQGGYNGGFNPGKGDSGGKGYGQGGYGGSVKGGYGGSVKGGYGGPGKGGYGGPGKGGYGGPGKGGYGGGHGGFPGNGGGGNGGNGGGSGPIRFTPISPTGPSPTVTAPSATTTNSNPIIEVTPVCRGQLYSQPLCCATPILNVLDIGCSALTSPVDSVAAYKARCAQNGSQARCCTVYVHCSAGTQFLEDPVGGHDRDGLGENTGGEVLFRM</sequence>
<feature type="signal peptide" evidence="4">
    <location>
        <begin position="1"/>
        <end position="19"/>
    </location>
</feature>
<name>A0A9N9KRL4_9HELO</name>
<keyword evidence="2" id="KW-1015">Disulfide bond</keyword>
<evidence type="ECO:0000256" key="4">
    <source>
        <dbReference type="SAM" id="SignalP"/>
    </source>
</evidence>
<feature type="region of interest" description="Disordered" evidence="3">
    <location>
        <begin position="106"/>
        <end position="143"/>
    </location>
</feature>
<reference evidence="5" key="1">
    <citation type="submission" date="2021-07" db="EMBL/GenBank/DDBJ databases">
        <authorList>
            <person name="Durling M."/>
        </authorList>
    </citation>
    <scope>NUCLEOTIDE SEQUENCE</scope>
</reference>
<evidence type="ECO:0000256" key="1">
    <source>
        <dbReference type="ARBA" id="ARBA00009576"/>
    </source>
</evidence>
<organism evidence="5 6">
    <name type="scientific">Hymenoscyphus fraxineus</name>
    <dbReference type="NCBI Taxonomy" id="746836"/>
    <lineage>
        <taxon>Eukaryota</taxon>
        <taxon>Fungi</taxon>
        <taxon>Dikarya</taxon>
        <taxon>Ascomycota</taxon>
        <taxon>Pezizomycotina</taxon>
        <taxon>Leotiomycetes</taxon>
        <taxon>Helotiales</taxon>
        <taxon>Helotiaceae</taxon>
        <taxon>Hymenoscyphus</taxon>
    </lineage>
</organism>
<evidence type="ECO:0008006" key="7">
    <source>
        <dbReference type="Google" id="ProtNLM"/>
    </source>
</evidence>
<dbReference type="CDD" id="cd23508">
    <property type="entry name" value="hydrophobin_II"/>
    <property type="match status" value="1"/>
</dbReference>
<protein>
    <recommendedName>
        <fullName evidence="7">Hydrophobin</fullName>
    </recommendedName>
</protein>
<evidence type="ECO:0000313" key="5">
    <source>
        <dbReference type="EMBL" id="CAG8950292.1"/>
    </source>
</evidence>
<proteinExistence type="inferred from homology"/>
<dbReference type="Pfam" id="PF06766">
    <property type="entry name" value="Hydrophobin_2"/>
    <property type="match status" value="1"/>
</dbReference>